<proteinExistence type="predicted"/>
<dbReference type="Pfam" id="PF04783">
    <property type="entry name" value="DUF630"/>
    <property type="match status" value="1"/>
</dbReference>
<evidence type="ECO:0000256" key="1">
    <source>
        <dbReference type="SAM" id="MobiDB-lite"/>
    </source>
</evidence>
<dbReference type="HOGENOM" id="CLU_010985_4_1_1"/>
<accession>A0A0D9VCT5</accession>
<organism evidence="4 5">
    <name type="scientific">Leersia perrieri</name>
    <dbReference type="NCBI Taxonomy" id="77586"/>
    <lineage>
        <taxon>Eukaryota</taxon>
        <taxon>Viridiplantae</taxon>
        <taxon>Streptophyta</taxon>
        <taxon>Embryophyta</taxon>
        <taxon>Tracheophyta</taxon>
        <taxon>Spermatophyta</taxon>
        <taxon>Magnoliopsida</taxon>
        <taxon>Liliopsida</taxon>
        <taxon>Poales</taxon>
        <taxon>Poaceae</taxon>
        <taxon>BOP clade</taxon>
        <taxon>Oryzoideae</taxon>
        <taxon>Oryzeae</taxon>
        <taxon>Oryzinae</taxon>
        <taxon>Leersia</taxon>
    </lineage>
</organism>
<name>A0A0D9VCT5_9ORYZ</name>
<reference evidence="4" key="3">
    <citation type="submission" date="2015-04" db="UniProtKB">
        <authorList>
            <consortium name="EnsemblPlants"/>
        </authorList>
    </citation>
    <scope>IDENTIFICATION</scope>
</reference>
<evidence type="ECO:0000313" key="5">
    <source>
        <dbReference type="Proteomes" id="UP000032180"/>
    </source>
</evidence>
<dbReference type="InterPro" id="IPR006868">
    <property type="entry name" value="DUF630"/>
</dbReference>
<feature type="region of interest" description="Disordered" evidence="1">
    <location>
        <begin position="199"/>
        <end position="246"/>
    </location>
</feature>
<reference evidence="5" key="2">
    <citation type="submission" date="2013-12" db="EMBL/GenBank/DDBJ databases">
        <authorList>
            <person name="Yu Y."/>
            <person name="Lee S."/>
            <person name="de Baynast K."/>
            <person name="Wissotski M."/>
            <person name="Liu L."/>
            <person name="Talag J."/>
            <person name="Goicoechea J."/>
            <person name="Angelova A."/>
            <person name="Jetty R."/>
            <person name="Kudrna D."/>
            <person name="Golser W."/>
            <person name="Rivera L."/>
            <person name="Zhang J."/>
            <person name="Wing R."/>
        </authorList>
    </citation>
    <scope>NUCLEOTIDE SEQUENCE</scope>
</reference>
<reference evidence="4 5" key="1">
    <citation type="submission" date="2012-08" db="EMBL/GenBank/DDBJ databases">
        <title>Oryza genome evolution.</title>
        <authorList>
            <person name="Wing R.A."/>
        </authorList>
    </citation>
    <scope>NUCLEOTIDE SEQUENCE</scope>
</reference>
<feature type="region of interest" description="Disordered" evidence="1">
    <location>
        <begin position="314"/>
        <end position="337"/>
    </location>
</feature>
<keyword evidence="5" id="KW-1185">Reference proteome</keyword>
<dbReference type="Proteomes" id="UP000032180">
    <property type="component" value="Chromosome 2"/>
</dbReference>
<dbReference type="eggNOG" id="ENOG502QQT4">
    <property type="taxonomic scope" value="Eukaryota"/>
</dbReference>
<dbReference type="Pfam" id="PF04782">
    <property type="entry name" value="DUF632"/>
    <property type="match status" value="1"/>
</dbReference>
<dbReference type="STRING" id="77586.A0A0D9VCT5"/>
<feature type="compositionally biased region" description="Acidic residues" evidence="1">
    <location>
        <begin position="233"/>
        <end position="246"/>
    </location>
</feature>
<dbReference type="Gramene" id="LPERR02G04960.1">
    <property type="protein sequence ID" value="LPERR02G04960.1"/>
    <property type="gene ID" value="LPERR02G04960"/>
</dbReference>
<feature type="domain" description="DUF632" evidence="2">
    <location>
        <begin position="341"/>
        <end position="440"/>
    </location>
</feature>
<evidence type="ECO:0000259" key="3">
    <source>
        <dbReference type="Pfam" id="PF04783"/>
    </source>
</evidence>
<dbReference type="AlphaFoldDB" id="A0A0D9VCT5"/>
<dbReference type="PANTHER" id="PTHR21450">
    <property type="entry name" value="PROTEIN ALTERED PHOSPHATE STARVATION RESPONSE 1"/>
    <property type="match status" value="1"/>
</dbReference>
<dbReference type="InterPro" id="IPR006867">
    <property type="entry name" value="DUF632"/>
</dbReference>
<feature type="compositionally biased region" description="Acidic residues" evidence="1">
    <location>
        <begin position="199"/>
        <end position="224"/>
    </location>
</feature>
<protein>
    <recommendedName>
        <fullName evidence="6">DUF632 domain-containing protein</fullName>
    </recommendedName>
</protein>
<sequence>MDISISTPSEFRSKFPRPIPIYSINLMGCSSSKKVEEEEAVKSCHDRRSFVKKAIAERNLLASSHVAYVHSLRRVSLALFYYLAEDNHLYFLQDSSPSLTSAAAACQHRPCSPETKKVAFVNCLRSGGGGGGAPVYPLHWESDDSAAAGETATVEGFFVFDPIPASPPAMTTTTKWDFISWDPFSSIHSDHQQFVNYDEEDEQMPELEEESDDDGNGGEEEEDSPPPAAAAAEAEEEEEVVEEELGDCVSKELRVVASAEIEQQSRPGFTVYVDRPPASVAEAMKDIHGHFMKVVDVAGEVSALLEVVPYQRKVRPPAPMDDGDDEGGGGGGEVSPEPFEIFRSHKESLDRLYEWEKRLYEEVKAGERVRLSYEKKCAQLRSQDANGAEPFAIEKTRAAIRDLRAKLDISITSVNAISMRIAAVRDDELFPQLMQLIRGWVLTNLAARLISLISQQEQLRCIDRF</sequence>
<dbReference type="PANTHER" id="PTHR21450:SF26">
    <property type="entry name" value="LEUCINE ZIPPER PROTEIN-LIKE"/>
    <property type="match status" value="1"/>
</dbReference>
<feature type="domain" description="DUF630" evidence="3">
    <location>
        <begin position="27"/>
        <end position="85"/>
    </location>
</feature>
<evidence type="ECO:0000313" key="4">
    <source>
        <dbReference type="EnsemblPlants" id="LPERR02G04960.1"/>
    </source>
</evidence>
<evidence type="ECO:0008006" key="6">
    <source>
        <dbReference type="Google" id="ProtNLM"/>
    </source>
</evidence>
<dbReference type="EnsemblPlants" id="LPERR02G04960.1">
    <property type="protein sequence ID" value="LPERR02G04960.1"/>
    <property type="gene ID" value="LPERR02G04960"/>
</dbReference>
<evidence type="ECO:0000259" key="2">
    <source>
        <dbReference type="Pfam" id="PF04782"/>
    </source>
</evidence>